<protein>
    <submittedName>
        <fullName evidence="4">DUF1738 domain-containing protein</fullName>
    </submittedName>
</protein>
<evidence type="ECO:0000313" key="5">
    <source>
        <dbReference type="Proteomes" id="UP000461443"/>
    </source>
</evidence>
<proteinExistence type="predicted"/>
<feature type="domain" description="N-terminal" evidence="2">
    <location>
        <begin position="25"/>
        <end position="153"/>
    </location>
</feature>
<dbReference type="Pfam" id="PF18818">
    <property type="entry name" value="MPTase-PolyVal"/>
    <property type="match status" value="1"/>
</dbReference>
<gene>
    <name evidence="4" type="ORF">GRH90_15990</name>
</gene>
<dbReference type="InterPro" id="IPR017113">
    <property type="entry name" value="Antirestriction_ArdC"/>
</dbReference>
<organism evidence="4 5">
    <name type="scientific">Acerihabitans arboris</name>
    <dbReference type="NCBI Taxonomy" id="2691583"/>
    <lineage>
        <taxon>Bacteria</taxon>
        <taxon>Pseudomonadati</taxon>
        <taxon>Pseudomonadota</taxon>
        <taxon>Gammaproteobacteria</taxon>
        <taxon>Enterobacterales</taxon>
        <taxon>Pectobacteriaceae</taxon>
        <taxon>Acerihabitans</taxon>
    </lineage>
</organism>
<feature type="compositionally biased region" description="Basic residues" evidence="1">
    <location>
        <begin position="10"/>
        <end position="20"/>
    </location>
</feature>
<dbReference type="GO" id="GO:0003697">
    <property type="term" value="F:single-stranded DNA binding"/>
    <property type="evidence" value="ECO:0007669"/>
    <property type="project" value="InterPro"/>
</dbReference>
<dbReference type="InterPro" id="IPR041459">
    <property type="entry name" value="MPTase-PolyVal"/>
</dbReference>
<dbReference type="AlphaFoldDB" id="A0A845SNS9"/>
<feature type="domain" description="Polyvalent protein metallopeptidase" evidence="3">
    <location>
        <begin position="190"/>
        <end position="315"/>
    </location>
</feature>
<reference evidence="4 5" key="1">
    <citation type="submission" date="2019-12" db="EMBL/GenBank/DDBJ databases">
        <authorList>
            <person name="Lee S.D."/>
        </authorList>
    </citation>
    <scope>NUCLEOTIDE SEQUENCE [LARGE SCALE GENOMIC DNA]</scope>
    <source>
        <strain evidence="4 5">SAP-6</strain>
    </source>
</reference>
<feature type="region of interest" description="Disordered" evidence="1">
    <location>
        <begin position="1"/>
        <end position="24"/>
    </location>
</feature>
<keyword evidence="5" id="KW-1185">Reference proteome</keyword>
<dbReference type="Proteomes" id="UP000461443">
    <property type="component" value="Unassembled WGS sequence"/>
</dbReference>
<sequence>MNHSTTLAKPPKRHKSSRRPSAREDLYQTVTDKIIAALEKGTVPWRKPWRSAEKQVGSSLPANAITGRAYSGVNIPLLWMAAEERGFRSDRWLTYNQAQQAGGQVLKGETSSLAVVFKPFEKQAEDNNGNKLFDDKGKPLMESRAMLRSLQLFNTEQCEGLPEQMAGQPAKHMTQEETDTLSAPVMNRVLAIFNASGVKSTSLRQNRAYYWPARDEIVMPMPSQFFTEADYWSTLLHELVHASGHETRLNREGITSSTRKFGDPIYCVEELIAEMGSAFLCAELGVYGEVQHDSYVAGWLKHLQADKKALFRACRQAREATEFLLNPQTDAGQVLPAAKVA</sequence>
<evidence type="ECO:0000256" key="1">
    <source>
        <dbReference type="SAM" id="MobiDB-lite"/>
    </source>
</evidence>
<accession>A0A845SNS9</accession>
<dbReference type="Pfam" id="PF08401">
    <property type="entry name" value="ArdcN"/>
    <property type="match status" value="1"/>
</dbReference>
<evidence type="ECO:0000259" key="3">
    <source>
        <dbReference type="Pfam" id="PF18818"/>
    </source>
</evidence>
<evidence type="ECO:0000313" key="4">
    <source>
        <dbReference type="EMBL" id="NDL64241.1"/>
    </source>
</evidence>
<dbReference type="InterPro" id="IPR013610">
    <property type="entry name" value="ArdC_N"/>
</dbReference>
<comment type="caution">
    <text evidence="4">The sequence shown here is derived from an EMBL/GenBank/DDBJ whole genome shotgun (WGS) entry which is preliminary data.</text>
</comment>
<dbReference type="RefSeq" id="WP_162366957.1">
    <property type="nucleotide sequence ID" value="NZ_WUBS01000011.1"/>
</dbReference>
<name>A0A845SNS9_9GAMM</name>
<reference evidence="4 5" key="2">
    <citation type="submission" date="2020-02" db="EMBL/GenBank/DDBJ databases">
        <title>The new genus of Enterobacteriales.</title>
        <authorList>
            <person name="Kim I.S."/>
        </authorList>
    </citation>
    <scope>NUCLEOTIDE SEQUENCE [LARGE SCALE GENOMIC DNA]</scope>
    <source>
        <strain evidence="4 5">SAP-6</strain>
    </source>
</reference>
<dbReference type="EMBL" id="WUBS01000011">
    <property type="protein sequence ID" value="NDL64241.1"/>
    <property type="molecule type" value="Genomic_DNA"/>
</dbReference>
<evidence type="ECO:0000259" key="2">
    <source>
        <dbReference type="Pfam" id="PF08401"/>
    </source>
</evidence>
<dbReference type="PIRSF" id="PIRSF037112">
    <property type="entry name" value="Antirestriction_ArdC"/>
    <property type="match status" value="1"/>
</dbReference>